<sequence length="348" mass="38848">MEQGKPVVVDAAPTVAARRPGRFETIYTRLGFQRAYNFPLFIVFAGAMVGFSLSRLYFYDFDGIFAKEASPGAMSDYHEGKYRVGMLLHLAACLPSGLLLVLQFVPGIRHRWLLLHRINGYVVLFLVIISNAGACIVLGRRESGTRVAAQSAEATMVIMTTVGMSAAYWNIKRLQIDQHRAWMLRTFFYYGVIITNRIIDSIAAVVISAYGGYYTVWSCRMMEYTYAQAGLRTLQQDYPACFSSPSPFSGPAKFNGRAHVVVEAIHDVDQPPNLGASLMIPFGTSLWMAIVLHVIGVELYLSLTPREAARLRQVSYEKQCEAGHSNPGYSGWTVNRWGDAEEWKPSSK</sequence>
<keyword evidence="1" id="KW-0812">Transmembrane</keyword>
<keyword evidence="3" id="KW-1185">Reference proteome</keyword>
<evidence type="ECO:0000313" key="3">
    <source>
        <dbReference type="Proteomes" id="UP001521184"/>
    </source>
</evidence>
<dbReference type="Pfam" id="PF10067">
    <property type="entry name" value="DUF2306"/>
    <property type="match status" value="1"/>
</dbReference>
<organism evidence="2 3">
    <name type="scientific">Diplodia intermedia</name>
    <dbReference type="NCBI Taxonomy" id="856260"/>
    <lineage>
        <taxon>Eukaryota</taxon>
        <taxon>Fungi</taxon>
        <taxon>Dikarya</taxon>
        <taxon>Ascomycota</taxon>
        <taxon>Pezizomycotina</taxon>
        <taxon>Dothideomycetes</taxon>
        <taxon>Dothideomycetes incertae sedis</taxon>
        <taxon>Botryosphaeriales</taxon>
        <taxon>Botryosphaeriaceae</taxon>
        <taxon>Diplodia</taxon>
    </lineage>
</organism>
<gene>
    <name evidence="2" type="ORF">SLS58_007993</name>
</gene>
<proteinExistence type="predicted"/>
<feature type="transmembrane region" description="Helical" evidence="1">
    <location>
        <begin position="278"/>
        <end position="303"/>
    </location>
</feature>
<feature type="transmembrane region" description="Helical" evidence="1">
    <location>
        <begin position="38"/>
        <end position="58"/>
    </location>
</feature>
<evidence type="ECO:0000313" key="2">
    <source>
        <dbReference type="EMBL" id="KAL1639412.1"/>
    </source>
</evidence>
<keyword evidence="1" id="KW-0472">Membrane</keyword>
<keyword evidence="1" id="KW-1133">Transmembrane helix</keyword>
<dbReference type="Proteomes" id="UP001521184">
    <property type="component" value="Unassembled WGS sequence"/>
</dbReference>
<evidence type="ECO:0000256" key="1">
    <source>
        <dbReference type="SAM" id="Phobius"/>
    </source>
</evidence>
<evidence type="ECO:0008006" key="4">
    <source>
        <dbReference type="Google" id="ProtNLM"/>
    </source>
</evidence>
<dbReference type="InterPro" id="IPR018750">
    <property type="entry name" value="DUF2306_membrane"/>
</dbReference>
<feature type="transmembrane region" description="Helical" evidence="1">
    <location>
        <begin position="118"/>
        <end position="139"/>
    </location>
</feature>
<feature type="transmembrane region" description="Helical" evidence="1">
    <location>
        <begin position="151"/>
        <end position="171"/>
    </location>
</feature>
<comment type="caution">
    <text evidence="2">The sequence shown here is derived from an EMBL/GenBank/DDBJ whole genome shotgun (WGS) entry which is preliminary data.</text>
</comment>
<accession>A0ABR3TIP1</accession>
<dbReference type="EMBL" id="JAKEKT020000064">
    <property type="protein sequence ID" value="KAL1639412.1"/>
    <property type="molecule type" value="Genomic_DNA"/>
</dbReference>
<feature type="transmembrane region" description="Helical" evidence="1">
    <location>
        <begin position="187"/>
        <end position="213"/>
    </location>
</feature>
<protein>
    <recommendedName>
        <fullName evidence="4">Microtubule associated protein</fullName>
    </recommendedName>
</protein>
<name>A0ABR3TIP1_9PEZI</name>
<feature type="transmembrane region" description="Helical" evidence="1">
    <location>
        <begin position="86"/>
        <end position="106"/>
    </location>
</feature>
<reference evidence="2 3" key="1">
    <citation type="journal article" date="2023" name="Plant Dis.">
        <title>First Report of Diplodia intermedia Causing Canker and Dieback Diseases on Apple Trees in Canada.</title>
        <authorList>
            <person name="Ellouze W."/>
            <person name="Ilyukhin E."/>
            <person name="Sulman M."/>
            <person name="Ali S."/>
        </authorList>
    </citation>
    <scope>NUCLEOTIDE SEQUENCE [LARGE SCALE GENOMIC DNA]</scope>
    <source>
        <strain evidence="2 3">M45-28</strain>
    </source>
</reference>